<feature type="transmembrane region" description="Helical" evidence="7">
    <location>
        <begin position="286"/>
        <end position="302"/>
    </location>
</feature>
<dbReference type="PANTHER" id="PTHR43266">
    <property type="entry name" value="MACROLIDE-EFFLUX PROTEIN"/>
    <property type="match status" value="1"/>
</dbReference>
<keyword evidence="4 7" id="KW-0812">Transmembrane</keyword>
<keyword evidence="10" id="KW-1185">Reference proteome</keyword>
<keyword evidence="5 7" id="KW-1133">Transmembrane helix</keyword>
<dbReference type="Proteomes" id="UP001172055">
    <property type="component" value="Unassembled WGS sequence"/>
</dbReference>
<feature type="transmembrane region" description="Helical" evidence="7">
    <location>
        <begin position="12"/>
        <end position="37"/>
    </location>
</feature>
<evidence type="ECO:0000256" key="5">
    <source>
        <dbReference type="ARBA" id="ARBA00022989"/>
    </source>
</evidence>
<dbReference type="PROSITE" id="PS50850">
    <property type="entry name" value="MFS"/>
    <property type="match status" value="1"/>
</dbReference>
<feature type="transmembrane region" description="Helical" evidence="7">
    <location>
        <begin position="43"/>
        <end position="64"/>
    </location>
</feature>
<dbReference type="SUPFAM" id="SSF103473">
    <property type="entry name" value="MFS general substrate transporter"/>
    <property type="match status" value="1"/>
</dbReference>
<dbReference type="CDD" id="cd06173">
    <property type="entry name" value="MFS_MefA_like"/>
    <property type="match status" value="1"/>
</dbReference>
<dbReference type="InterPro" id="IPR020846">
    <property type="entry name" value="MFS_dom"/>
</dbReference>
<feature type="transmembrane region" description="Helical" evidence="7">
    <location>
        <begin position="219"/>
        <end position="238"/>
    </location>
</feature>
<dbReference type="PRINTS" id="PR01988">
    <property type="entry name" value="EXPORTERBACE"/>
</dbReference>
<accession>A0ABT8MYL5</accession>
<evidence type="ECO:0000256" key="6">
    <source>
        <dbReference type="ARBA" id="ARBA00023136"/>
    </source>
</evidence>
<gene>
    <name evidence="9" type="ORF">QWY14_02945</name>
</gene>
<organism evidence="9 10">
    <name type="scientific">Planococcus shixiaomingii</name>
    <dbReference type="NCBI Taxonomy" id="3058393"/>
    <lineage>
        <taxon>Bacteria</taxon>
        <taxon>Bacillati</taxon>
        <taxon>Bacillota</taxon>
        <taxon>Bacilli</taxon>
        <taxon>Bacillales</taxon>
        <taxon>Caryophanaceae</taxon>
        <taxon>Planococcus</taxon>
    </lineage>
</organism>
<evidence type="ECO:0000256" key="2">
    <source>
        <dbReference type="ARBA" id="ARBA00022448"/>
    </source>
</evidence>
<feature type="transmembrane region" description="Helical" evidence="7">
    <location>
        <begin position="373"/>
        <end position="394"/>
    </location>
</feature>
<dbReference type="InterPro" id="IPR036259">
    <property type="entry name" value="MFS_trans_sf"/>
</dbReference>
<feature type="transmembrane region" description="Helical" evidence="7">
    <location>
        <begin position="346"/>
        <end position="367"/>
    </location>
</feature>
<feature type="domain" description="Major facilitator superfamily (MFS) profile" evidence="8">
    <location>
        <begin position="10"/>
        <end position="397"/>
    </location>
</feature>
<feature type="transmembrane region" description="Helical" evidence="7">
    <location>
        <begin position="258"/>
        <end position="279"/>
    </location>
</feature>
<dbReference type="PANTHER" id="PTHR43266:SF2">
    <property type="entry name" value="MAJOR FACILITATOR SUPERFAMILY (MFS) PROFILE DOMAIN-CONTAINING PROTEIN"/>
    <property type="match status" value="1"/>
</dbReference>
<dbReference type="Gene3D" id="1.20.1250.20">
    <property type="entry name" value="MFS general substrate transporter like domains"/>
    <property type="match status" value="1"/>
</dbReference>
<evidence type="ECO:0000256" key="7">
    <source>
        <dbReference type="SAM" id="Phobius"/>
    </source>
</evidence>
<evidence type="ECO:0000259" key="8">
    <source>
        <dbReference type="PROSITE" id="PS50850"/>
    </source>
</evidence>
<name>A0ABT8MYL5_9BACL</name>
<proteinExistence type="predicted"/>
<reference evidence="9 10" key="1">
    <citation type="submission" date="2023-06" db="EMBL/GenBank/DDBJ databases">
        <title>Novel species in genus Planococcus.</title>
        <authorList>
            <person name="Ning S."/>
        </authorList>
    </citation>
    <scope>NUCLEOTIDE SEQUENCE [LARGE SCALE GENOMIC DNA]</scope>
    <source>
        <strain evidence="9 10">N028</strain>
    </source>
</reference>
<feature type="transmembrane region" description="Helical" evidence="7">
    <location>
        <begin position="308"/>
        <end position="325"/>
    </location>
</feature>
<dbReference type="EMBL" id="JAUJWV010000001">
    <property type="protein sequence ID" value="MDN7240726.1"/>
    <property type="molecule type" value="Genomic_DNA"/>
</dbReference>
<keyword evidence="2" id="KW-0813">Transport</keyword>
<keyword evidence="3" id="KW-1003">Cell membrane</keyword>
<comment type="subcellular location">
    <subcellularLocation>
        <location evidence="1">Cell membrane</location>
        <topology evidence="1">Multi-pass membrane protein</topology>
    </subcellularLocation>
</comment>
<evidence type="ECO:0000313" key="10">
    <source>
        <dbReference type="Proteomes" id="UP001172055"/>
    </source>
</evidence>
<dbReference type="InterPro" id="IPR022324">
    <property type="entry name" value="Bacilysin_exporter_BacE_put"/>
</dbReference>
<comment type="caution">
    <text evidence="9">The sequence shown here is derived from an EMBL/GenBank/DDBJ whole genome shotgun (WGS) entry which is preliminary data.</text>
</comment>
<dbReference type="InterPro" id="IPR011701">
    <property type="entry name" value="MFS"/>
</dbReference>
<dbReference type="RefSeq" id="WP_301724075.1">
    <property type="nucleotide sequence ID" value="NZ_JAUJWV010000001.1"/>
</dbReference>
<protein>
    <submittedName>
        <fullName evidence="9">MFS transporter</fullName>
    </submittedName>
</protein>
<dbReference type="Pfam" id="PF07690">
    <property type="entry name" value="MFS_1"/>
    <property type="match status" value="1"/>
</dbReference>
<evidence type="ECO:0000256" key="4">
    <source>
        <dbReference type="ARBA" id="ARBA00022692"/>
    </source>
</evidence>
<sequence length="411" mass="44399">MEKWASVWKYPSILLFGIGIANFGAWVYLIALNLIVLEMTHSPLAVAGLYIIKPAAALLTNGWAGSLIDRTNKRNLMVGLDLIRALLIVFLPFTSSLWTIYALVLLINMAGSMFEPASMTYITKLIPFEQRQRFNALRSLIDSGAFLIGPAIAGILFMLGTPTAAIFINAVALLLSGVVTMMMPNLEKVASIEKSVSTMSWSTIRKDWKEVIAFSRESSFIMLVFFLFSCMMVMTAAIDSQEASFAKAVLSLTDGEYGFLVSIAGAGIIIGAAGNALFIKKLTPPFLIGGGSLLLSAGYLVYAFSSSFLGAATGFFILAFALAFANTGFQTFSQNNIPVEMMGRVVSIYGLLEAFLVIVATVIIGASAQLISIQPVVIAATLVMFFIALLLVVLSTKGRKNVEHVKQMLTR</sequence>
<evidence type="ECO:0000256" key="1">
    <source>
        <dbReference type="ARBA" id="ARBA00004651"/>
    </source>
</evidence>
<evidence type="ECO:0000313" key="9">
    <source>
        <dbReference type="EMBL" id="MDN7240726.1"/>
    </source>
</evidence>
<evidence type="ECO:0000256" key="3">
    <source>
        <dbReference type="ARBA" id="ARBA00022475"/>
    </source>
</evidence>
<keyword evidence="6 7" id="KW-0472">Membrane</keyword>